<name>A0A0C3N899_PISTI</name>
<dbReference type="OrthoDB" id="2680592at2759"/>
<dbReference type="EMBL" id="KN832032">
    <property type="protein sequence ID" value="KIN97274.1"/>
    <property type="molecule type" value="Genomic_DNA"/>
</dbReference>
<dbReference type="HOGENOM" id="CLU_043974_0_0_1"/>
<keyword evidence="3" id="KW-1185">Reference proteome</keyword>
<evidence type="ECO:0000256" key="1">
    <source>
        <dbReference type="SAM" id="MobiDB-lite"/>
    </source>
</evidence>
<feature type="region of interest" description="Disordered" evidence="1">
    <location>
        <begin position="218"/>
        <end position="249"/>
    </location>
</feature>
<dbReference type="InParanoid" id="A0A0C3N899"/>
<proteinExistence type="predicted"/>
<dbReference type="AlphaFoldDB" id="A0A0C3N899"/>
<evidence type="ECO:0000313" key="3">
    <source>
        <dbReference type="Proteomes" id="UP000054217"/>
    </source>
</evidence>
<organism evidence="2 3">
    <name type="scientific">Pisolithus tinctorius Marx 270</name>
    <dbReference type="NCBI Taxonomy" id="870435"/>
    <lineage>
        <taxon>Eukaryota</taxon>
        <taxon>Fungi</taxon>
        <taxon>Dikarya</taxon>
        <taxon>Basidiomycota</taxon>
        <taxon>Agaricomycotina</taxon>
        <taxon>Agaricomycetes</taxon>
        <taxon>Agaricomycetidae</taxon>
        <taxon>Boletales</taxon>
        <taxon>Sclerodermatineae</taxon>
        <taxon>Pisolithaceae</taxon>
        <taxon>Pisolithus</taxon>
    </lineage>
</organism>
<evidence type="ECO:0000313" key="2">
    <source>
        <dbReference type="EMBL" id="KIN97274.1"/>
    </source>
</evidence>
<reference evidence="3" key="2">
    <citation type="submission" date="2015-01" db="EMBL/GenBank/DDBJ databases">
        <title>Evolutionary Origins and Diversification of the Mycorrhizal Mutualists.</title>
        <authorList>
            <consortium name="DOE Joint Genome Institute"/>
            <consortium name="Mycorrhizal Genomics Consortium"/>
            <person name="Kohler A."/>
            <person name="Kuo A."/>
            <person name="Nagy L.G."/>
            <person name="Floudas D."/>
            <person name="Copeland A."/>
            <person name="Barry K.W."/>
            <person name="Cichocki N."/>
            <person name="Veneault-Fourrey C."/>
            <person name="LaButti K."/>
            <person name="Lindquist E.A."/>
            <person name="Lipzen A."/>
            <person name="Lundell T."/>
            <person name="Morin E."/>
            <person name="Murat C."/>
            <person name="Riley R."/>
            <person name="Ohm R."/>
            <person name="Sun H."/>
            <person name="Tunlid A."/>
            <person name="Henrissat B."/>
            <person name="Grigoriev I.V."/>
            <person name="Hibbett D.S."/>
            <person name="Martin F."/>
        </authorList>
    </citation>
    <scope>NUCLEOTIDE SEQUENCE [LARGE SCALE GENOMIC DNA]</scope>
    <source>
        <strain evidence="3">Marx 270</strain>
    </source>
</reference>
<accession>A0A0C3N899</accession>
<reference evidence="2 3" key="1">
    <citation type="submission" date="2014-04" db="EMBL/GenBank/DDBJ databases">
        <authorList>
            <consortium name="DOE Joint Genome Institute"/>
            <person name="Kuo A."/>
            <person name="Kohler A."/>
            <person name="Costa M.D."/>
            <person name="Nagy L.G."/>
            <person name="Floudas D."/>
            <person name="Copeland A."/>
            <person name="Barry K.W."/>
            <person name="Cichocki N."/>
            <person name="Veneault-Fourrey C."/>
            <person name="LaButti K."/>
            <person name="Lindquist E.A."/>
            <person name="Lipzen A."/>
            <person name="Lundell T."/>
            <person name="Morin E."/>
            <person name="Murat C."/>
            <person name="Sun H."/>
            <person name="Tunlid A."/>
            <person name="Henrissat B."/>
            <person name="Grigoriev I.V."/>
            <person name="Hibbett D.S."/>
            <person name="Martin F."/>
            <person name="Nordberg H.P."/>
            <person name="Cantor M.N."/>
            <person name="Hua S.X."/>
        </authorList>
    </citation>
    <scope>NUCLEOTIDE SEQUENCE [LARGE SCALE GENOMIC DNA]</scope>
    <source>
        <strain evidence="2 3">Marx 270</strain>
    </source>
</reference>
<gene>
    <name evidence="2" type="ORF">M404DRAFT_32492</name>
</gene>
<sequence>MSASRAPCLSQLVHAATPDPIEAEKTALKAKLIAVSAALVAEAKCMPDDREDLWEEKVMWLRHWEKRSGEVFPLVERGRELDIDTKIDTADGPVVVEADEAYEQWVAEEIAWLKVDEDMWMEEEASQGAEGQGASAAEPVASVRMTHVEVPQLAHKRSQQAVTEGDDDDKPKITIPPGAVLHPVPCTWCTLKGMSCIGPSGKTCDGCVKMKQRCEKSNKGTGKKAQAGASVARSTKAPKAGPSKWAHNDNDDMEVVETCTRGKGKAPVHGGFDGKTASDISQALGMVRAEAMAAHAANLRLQVCIEQLSEALAKLGVE</sequence>
<evidence type="ECO:0008006" key="4">
    <source>
        <dbReference type="Google" id="ProtNLM"/>
    </source>
</evidence>
<dbReference type="Proteomes" id="UP000054217">
    <property type="component" value="Unassembled WGS sequence"/>
</dbReference>
<protein>
    <recommendedName>
        <fullName evidence="4">Zn(2)-C6 fungal-type domain-containing protein</fullName>
    </recommendedName>
</protein>